<dbReference type="Gene3D" id="2.60.120.620">
    <property type="entry name" value="q2cbj1_9rhob like domain"/>
    <property type="match status" value="1"/>
</dbReference>
<keyword evidence="6" id="KW-0408">Iron</keyword>
<dbReference type="RefSeq" id="WP_007621802.1">
    <property type="nucleotide sequence ID" value="NZ_BAEO01000047.1"/>
</dbReference>
<name>K6YTX6_9ALTE</name>
<gene>
    <name evidence="8" type="ORF">GARC_3209</name>
</gene>
<dbReference type="eggNOG" id="COG3751">
    <property type="taxonomic scope" value="Bacteria"/>
</dbReference>
<evidence type="ECO:0000313" key="9">
    <source>
        <dbReference type="Proteomes" id="UP000006327"/>
    </source>
</evidence>
<comment type="caution">
    <text evidence="8">The sequence shown here is derived from an EMBL/GenBank/DDBJ whole genome shotgun (WGS) entry which is preliminary data.</text>
</comment>
<dbReference type="AlphaFoldDB" id="K6YTX6"/>
<dbReference type="PANTHER" id="PTHR10869:SF246">
    <property type="entry name" value="TRANSMEMBRANE PROLYL 4-HYDROXYLASE"/>
    <property type="match status" value="1"/>
</dbReference>
<evidence type="ECO:0000259" key="7">
    <source>
        <dbReference type="PROSITE" id="PS51471"/>
    </source>
</evidence>
<dbReference type="GO" id="GO:0004656">
    <property type="term" value="F:procollagen-proline 4-dioxygenase activity"/>
    <property type="evidence" value="ECO:0007669"/>
    <property type="project" value="UniProtKB-EC"/>
</dbReference>
<dbReference type="InterPro" id="IPR005123">
    <property type="entry name" value="Oxoglu/Fe-dep_dioxygenase_dom"/>
</dbReference>
<dbReference type="Proteomes" id="UP000006327">
    <property type="component" value="Unassembled WGS sequence"/>
</dbReference>
<dbReference type="STRING" id="493475.GARC_3209"/>
<keyword evidence="4" id="KW-0223">Dioxygenase</keyword>
<sequence>MVMKTVFDESWQQWIRTNVDAGQDKDGIFKILLDEGYDYQAIKQQMNYEPSIPVVLLQNPFKIAEQKTRQQRIQSQNQSLSKLFIPGAKSFGTADIELYSVEDFLLPQECQALIELIEQAKQPSTITSENPDQQFRTSSTCHLGNMQDPVIRKIDLQICQYLGIDPSYSEVIQGQHYQLGQQFKPHTDYFEPYELAHYGGIQGQRTYTFMIYLNEVEQGGDTVFPELAIGFKAKKGMAVIWNNINPDGSVNYQTLHQGMPVQKGEKLIITKWFRQHSLEQSSGPMLCKEINEYVPAYNKVGFVKERLPDWLFKQIVEFYKLNKALQVDEHIPGDFVYNINQGQKSSSLIELPEHLRETLHDTLKPMMEAWCGKTLEPTFVYGIRVYKNQAMLKLHRDRYQTHIISAIINVAQDVNQDWPLLIDDNYYRQHQVNLQPGEMLFYESARLKHGRPLPLDGRCYANIFCHFKPLDYQPELLKKL</sequence>
<dbReference type="EMBL" id="BAEO01000047">
    <property type="protein sequence ID" value="GAC20168.1"/>
    <property type="molecule type" value="Genomic_DNA"/>
</dbReference>
<feature type="domain" description="Fe2OG dioxygenase" evidence="7">
    <location>
        <begin position="168"/>
        <end position="275"/>
    </location>
</feature>
<accession>K6YTX6</accession>
<dbReference type="InterPro" id="IPR006620">
    <property type="entry name" value="Pro_4_hyd_alph"/>
</dbReference>
<keyword evidence="5 8" id="KW-0560">Oxidoreductase</keyword>
<evidence type="ECO:0000256" key="4">
    <source>
        <dbReference type="ARBA" id="ARBA00022964"/>
    </source>
</evidence>
<comment type="cofactor">
    <cofactor evidence="1">
        <name>L-ascorbate</name>
        <dbReference type="ChEBI" id="CHEBI:38290"/>
    </cofactor>
</comment>
<evidence type="ECO:0000313" key="8">
    <source>
        <dbReference type="EMBL" id="GAC20168.1"/>
    </source>
</evidence>
<evidence type="ECO:0000256" key="1">
    <source>
        <dbReference type="ARBA" id="ARBA00001961"/>
    </source>
</evidence>
<dbReference type="EC" id="1.14.11.2" evidence="8"/>
<evidence type="ECO:0000256" key="5">
    <source>
        <dbReference type="ARBA" id="ARBA00023002"/>
    </source>
</evidence>
<keyword evidence="3" id="KW-0847">Vitamin C</keyword>
<dbReference type="Pfam" id="PF13640">
    <property type="entry name" value="2OG-FeII_Oxy_3"/>
    <property type="match status" value="1"/>
</dbReference>
<dbReference type="InterPro" id="IPR045054">
    <property type="entry name" value="P4HA-like"/>
</dbReference>
<proteinExistence type="predicted"/>
<dbReference type="PANTHER" id="PTHR10869">
    <property type="entry name" value="PROLYL 4-HYDROXYLASE ALPHA SUBUNIT"/>
    <property type="match status" value="1"/>
</dbReference>
<evidence type="ECO:0000256" key="6">
    <source>
        <dbReference type="ARBA" id="ARBA00023004"/>
    </source>
</evidence>
<evidence type="ECO:0000256" key="3">
    <source>
        <dbReference type="ARBA" id="ARBA00022896"/>
    </source>
</evidence>
<evidence type="ECO:0000256" key="2">
    <source>
        <dbReference type="ARBA" id="ARBA00022723"/>
    </source>
</evidence>
<dbReference type="GO" id="GO:0005506">
    <property type="term" value="F:iron ion binding"/>
    <property type="evidence" value="ECO:0007669"/>
    <property type="project" value="InterPro"/>
</dbReference>
<dbReference type="SMART" id="SM00702">
    <property type="entry name" value="P4Hc"/>
    <property type="match status" value="1"/>
</dbReference>
<organism evidence="8 9">
    <name type="scientific">Paraglaciecola arctica BSs20135</name>
    <dbReference type="NCBI Taxonomy" id="493475"/>
    <lineage>
        <taxon>Bacteria</taxon>
        <taxon>Pseudomonadati</taxon>
        <taxon>Pseudomonadota</taxon>
        <taxon>Gammaproteobacteria</taxon>
        <taxon>Alteromonadales</taxon>
        <taxon>Alteromonadaceae</taxon>
        <taxon>Paraglaciecola</taxon>
    </lineage>
</organism>
<dbReference type="PROSITE" id="PS51471">
    <property type="entry name" value="FE2OG_OXY"/>
    <property type="match status" value="1"/>
</dbReference>
<keyword evidence="2" id="KW-0479">Metal-binding</keyword>
<protein>
    <submittedName>
        <fullName evidence="8">Prolyl 4-hydroxylase</fullName>
        <ecNumber evidence="8">1.14.11.2</ecNumber>
    </submittedName>
</protein>
<keyword evidence="9" id="KW-1185">Reference proteome</keyword>
<reference evidence="8 9" key="1">
    <citation type="journal article" date="2017" name="Antonie Van Leeuwenhoek">
        <title>Rhizobium rhizosphaerae sp. nov., a novel species isolated from rice rhizosphere.</title>
        <authorList>
            <person name="Zhao J.J."/>
            <person name="Zhang J."/>
            <person name="Zhang R.J."/>
            <person name="Zhang C.W."/>
            <person name="Yin H.Q."/>
            <person name="Zhang X.X."/>
        </authorList>
    </citation>
    <scope>NUCLEOTIDE SEQUENCE [LARGE SCALE GENOMIC DNA]</scope>
    <source>
        <strain evidence="8 9">BSs20135</strain>
    </source>
</reference>
<dbReference type="GO" id="GO:0031418">
    <property type="term" value="F:L-ascorbic acid binding"/>
    <property type="evidence" value="ECO:0007669"/>
    <property type="project" value="UniProtKB-KW"/>
</dbReference>
<dbReference type="InterPro" id="IPR044862">
    <property type="entry name" value="Pro_4_hyd_alph_FE2OG_OXY"/>
</dbReference>